<feature type="chain" id="PRO_5002062819" description="Transthyretin-like family protein" evidence="1">
    <location>
        <begin position="21"/>
        <end position="129"/>
    </location>
</feature>
<sequence>MSAVLRLLALLFCIITITDSFPCKIIVRVTSKTEKKFKALVIVPSIGIRSEPMIFQGKSTKKIKVHGEDCAKKPWIIRTYKWKDDEWKPAKNMTAKLQGNGWMRVVVGDNLMPVAGERFGVICSEGLCG</sequence>
<dbReference type="Proteomes" id="UP000053660">
    <property type="component" value="Unassembled WGS sequence"/>
</dbReference>
<evidence type="ECO:0008006" key="4">
    <source>
        <dbReference type="Google" id="ProtNLM"/>
    </source>
</evidence>
<gene>
    <name evidence="2" type="ORF">OESDEN_02017</name>
</gene>
<organism evidence="2 3">
    <name type="scientific">Oesophagostomum dentatum</name>
    <name type="common">Nodular worm</name>
    <dbReference type="NCBI Taxonomy" id="61180"/>
    <lineage>
        <taxon>Eukaryota</taxon>
        <taxon>Metazoa</taxon>
        <taxon>Ecdysozoa</taxon>
        <taxon>Nematoda</taxon>
        <taxon>Chromadorea</taxon>
        <taxon>Rhabditida</taxon>
        <taxon>Rhabditina</taxon>
        <taxon>Rhabditomorpha</taxon>
        <taxon>Strongyloidea</taxon>
        <taxon>Strongylidae</taxon>
        <taxon>Oesophagostomum</taxon>
    </lineage>
</organism>
<keyword evidence="1" id="KW-0732">Signal</keyword>
<keyword evidence="3" id="KW-1185">Reference proteome</keyword>
<dbReference type="PANTHER" id="PTHR37427">
    <property type="entry name" value="PROTEIN CBG20963-RELATED"/>
    <property type="match status" value="1"/>
</dbReference>
<feature type="signal peptide" evidence="1">
    <location>
        <begin position="1"/>
        <end position="20"/>
    </location>
</feature>
<accession>A0A0B1TPE4</accession>
<evidence type="ECO:0000313" key="2">
    <source>
        <dbReference type="EMBL" id="KHJ97986.1"/>
    </source>
</evidence>
<name>A0A0B1TPE4_OESDE</name>
<evidence type="ECO:0000313" key="3">
    <source>
        <dbReference type="Proteomes" id="UP000053660"/>
    </source>
</evidence>
<reference evidence="2 3" key="1">
    <citation type="submission" date="2014-03" db="EMBL/GenBank/DDBJ databases">
        <title>Draft genome of the hookworm Oesophagostomum dentatum.</title>
        <authorList>
            <person name="Mitreva M."/>
        </authorList>
    </citation>
    <scope>NUCLEOTIDE SEQUENCE [LARGE SCALE GENOMIC DNA]</scope>
    <source>
        <strain evidence="2 3">OD-Hann</strain>
    </source>
</reference>
<evidence type="ECO:0000256" key="1">
    <source>
        <dbReference type="SAM" id="SignalP"/>
    </source>
</evidence>
<dbReference type="OrthoDB" id="5786419at2759"/>
<protein>
    <recommendedName>
        <fullName evidence="4">Transthyretin-like family protein</fullName>
    </recommendedName>
</protein>
<dbReference type="AlphaFoldDB" id="A0A0B1TPE4"/>
<dbReference type="EMBL" id="KN549370">
    <property type="protein sequence ID" value="KHJ97986.1"/>
    <property type="molecule type" value="Genomic_DNA"/>
</dbReference>
<proteinExistence type="predicted"/>
<dbReference type="PANTHER" id="PTHR37427:SF2">
    <property type="entry name" value="SECRETED PROTEIN"/>
    <property type="match status" value="1"/>
</dbReference>